<proteinExistence type="predicted"/>
<feature type="non-terminal residue" evidence="2">
    <location>
        <position position="158"/>
    </location>
</feature>
<reference evidence="2" key="1">
    <citation type="journal article" date="2019" name="Sci. Rep.">
        <title>Draft genome of Tanacetum cinerariifolium, the natural source of mosquito coil.</title>
        <authorList>
            <person name="Yamashiro T."/>
            <person name="Shiraishi A."/>
            <person name="Satake H."/>
            <person name="Nakayama K."/>
        </authorList>
    </citation>
    <scope>NUCLEOTIDE SEQUENCE</scope>
</reference>
<accession>A0A699VWH3</accession>
<dbReference type="AlphaFoldDB" id="A0A699VWH3"/>
<comment type="caution">
    <text evidence="2">The sequence shown here is derived from an EMBL/GenBank/DDBJ whole genome shotgun (WGS) entry which is preliminary data.</text>
</comment>
<feature type="non-terminal residue" evidence="2">
    <location>
        <position position="1"/>
    </location>
</feature>
<feature type="region of interest" description="Disordered" evidence="1">
    <location>
        <begin position="17"/>
        <end position="63"/>
    </location>
</feature>
<protein>
    <submittedName>
        <fullName evidence="2">Uncharacterized protein</fullName>
    </submittedName>
</protein>
<evidence type="ECO:0000313" key="2">
    <source>
        <dbReference type="EMBL" id="GFD38750.1"/>
    </source>
</evidence>
<sequence length="158" mass="18784">LFKEEYNKVQTLFKKGPKMDAERIIAPRKRTRKEKAEKDNTAKRQKGDELGKDNAKEQKLEEQQEVEELKRNFERVLDDEDDVFVNVAPLSSKPPTIVDYKIYKEGKKEHIQIIRANGNHQMYLAFSIMLRNFDREDLKVLWKTVKYIFKESQPIKVL</sequence>
<feature type="compositionally biased region" description="Basic and acidic residues" evidence="1">
    <location>
        <begin position="34"/>
        <end position="63"/>
    </location>
</feature>
<name>A0A699VWH3_TANCI</name>
<dbReference type="EMBL" id="BKCJ011505296">
    <property type="protein sequence ID" value="GFD38750.1"/>
    <property type="molecule type" value="Genomic_DNA"/>
</dbReference>
<gene>
    <name evidence="2" type="ORF">Tci_910719</name>
</gene>
<organism evidence="2">
    <name type="scientific">Tanacetum cinerariifolium</name>
    <name type="common">Dalmatian daisy</name>
    <name type="synonym">Chrysanthemum cinerariifolium</name>
    <dbReference type="NCBI Taxonomy" id="118510"/>
    <lineage>
        <taxon>Eukaryota</taxon>
        <taxon>Viridiplantae</taxon>
        <taxon>Streptophyta</taxon>
        <taxon>Embryophyta</taxon>
        <taxon>Tracheophyta</taxon>
        <taxon>Spermatophyta</taxon>
        <taxon>Magnoliopsida</taxon>
        <taxon>eudicotyledons</taxon>
        <taxon>Gunneridae</taxon>
        <taxon>Pentapetalae</taxon>
        <taxon>asterids</taxon>
        <taxon>campanulids</taxon>
        <taxon>Asterales</taxon>
        <taxon>Asteraceae</taxon>
        <taxon>Asteroideae</taxon>
        <taxon>Anthemideae</taxon>
        <taxon>Anthemidinae</taxon>
        <taxon>Tanacetum</taxon>
    </lineage>
</organism>
<evidence type="ECO:0000256" key="1">
    <source>
        <dbReference type="SAM" id="MobiDB-lite"/>
    </source>
</evidence>